<gene>
    <name evidence="3" type="ORF">B0T25DRAFT_556326</name>
</gene>
<comment type="caution">
    <text evidence="3">The sequence shown here is derived from an EMBL/GenBank/DDBJ whole genome shotgun (WGS) entry which is preliminary data.</text>
</comment>
<evidence type="ECO:0000259" key="2">
    <source>
        <dbReference type="PROSITE" id="PS50404"/>
    </source>
</evidence>
<dbReference type="Gene3D" id="1.20.1050.10">
    <property type="match status" value="1"/>
</dbReference>
<dbReference type="InterPro" id="IPR036282">
    <property type="entry name" value="Glutathione-S-Trfase_C_sf"/>
</dbReference>
<dbReference type="AlphaFoldDB" id="A0AAJ0H9B2"/>
<organism evidence="3 4">
    <name type="scientific">Lasiosphaeria hispida</name>
    <dbReference type="NCBI Taxonomy" id="260671"/>
    <lineage>
        <taxon>Eukaryota</taxon>
        <taxon>Fungi</taxon>
        <taxon>Dikarya</taxon>
        <taxon>Ascomycota</taxon>
        <taxon>Pezizomycotina</taxon>
        <taxon>Sordariomycetes</taxon>
        <taxon>Sordariomycetidae</taxon>
        <taxon>Sordariales</taxon>
        <taxon>Lasiosphaeriaceae</taxon>
        <taxon>Lasiosphaeria</taxon>
    </lineage>
</organism>
<reference evidence="3" key="2">
    <citation type="submission" date="2023-06" db="EMBL/GenBank/DDBJ databases">
        <authorList>
            <consortium name="Lawrence Berkeley National Laboratory"/>
            <person name="Haridas S."/>
            <person name="Hensen N."/>
            <person name="Bonometti L."/>
            <person name="Westerberg I."/>
            <person name="Brannstrom I.O."/>
            <person name="Guillou S."/>
            <person name="Cros-Aarteil S."/>
            <person name="Calhoun S."/>
            <person name="Kuo A."/>
            <person name="Mondo S."/>
            <person name="Pangilinan J."/>
            <person name="Riley R."/>
            <person name="Labutti K."/>
            <person name="Andreopoulos B."/>
            <person name="Lipzen A."/>
            <person name="Chen C."/>
            <person name="Yanf M."/>
            <person name="Daum C."/>
            <person name="Ng V."/>
            <person name="Clum A."/>
            <person name="Steindorff A."/>
            <person name="Ohm R."/>
            <person name="Martin F."/>
            <person name="Silar P."/>
            <person name="Natvig D."/>
            <person name="Lalanne C."/>
            <person name="Gautier V."/>
            <person name="Ament-Velasquez S.L."/>
            <person name="Kruys A."/>
            <person name="Hutchinson M.I."/>
            <person name="Powell A.J."/>
            <person name="Barry K."/>
            <person name="Miller A.N."/>
            <person name="Grigoriev I.V."/>
            <person name="Debuchy R."/>
            <person name="Gladieux P."/>
            <person name="Thoren M.H."/>
            <person name="Johannesson H."/>
        </authorList>
    </citation>
    <scope>NUCLEOTIDE SEQUENCE</scope>
    <source>
        <strain evidence="3">CBS 955.72</strain>
    </source>
</reference>
<dbReference type="Pfam" id="PF13409">
    <property type="entry name" value="GST_N_2"/>
    <property type="match status" value="1"/>
</dbReference>
<dbReference type="CDD" id="cd03057">
    <property type="entry name" value="GST_N_Beta"/>
    <property type="match status" value="1"/>
</dbReference>
<dbReference type="InterPro" id="IPR036249">
    <property type="entry name" value="Thioredoxin-like_sf"/>
</dbReference>
<evidence type="ECO:0000313" key="3">
    <source>
        <dbReference type="EMBL" id="KAK3344182.1"/>
    </source>
</evidence>
<dbReference type="SUPFAM" id="SSF52833">
    <property type="entry name" value="Thioredoxin-like"/>
    <property type="match status" value="1"/>
</dbReference>
<protein>
    <recommendedName>
        <fullName evidence="2">GST N-terminal domain-containing protein</fullName>
    </recommendedName>
</protein>
<dbReference type="SUPFAM" id="SSF47616">
    <property type="entry name" value="GST C-terminal domain-like"/>
    <property type="match status" value="1"/>
</dbReference>
<sequence>MHHEYSQPQTAKRHQMAPHLTLYRANGSCSLAPHILLHELALPFTTILLKPASPGGGSYAAADGSFTHAWYRANINPLGLVPALAVGTSTTPAVIVTEMPAILTYLASLAPERGLAGVGELERAGTVAWCAWLSGTLHGIGFGGLWRPGRFAEGVEGERMVVARAPETIRGCFERVELRLGEEGGEVAVKDFYLYVFFRWGEQIGMPMAERYPRYAARMRVVEGRESVRRAVGVEGVGLLFG</sequence>
<evidence type="ECO:0000256" key="1">
    <source>
        <dbReference type="ARBA" id="ARBA00007409"/>
    </source>
</evidence>
<dbReference type="PANTHER" id="PTHR44051:SF8">
    <property type="entry name" value="GLUTATHIONE S-TRANSFERASE GSTA"/>
    <property type="match status" value="1"/>
</dbReference>
<dbReference type="PANTHER" id="PTHR44051">
    <property type="entry name" value="GLUTATHIONE S-TRANSFERASE-RELATED"/>
    <property type="match status" value="1"/>
</dbReference>
<reference evidence="3" key="1">
    <citation type="journal article" date="2023" name="Mol. Phylogenet. Evol.">
        <title>Genome-scale phylogeny and comparative genomics of the fungal order Sordariales.</title>
        <authorList>
            <person name="Hensen N."/>
            <person name="Bonometti L."/>
            <person name="Westerberg I."/>
            <person name="Brannstrom I.O."/>
            <person name="Guillou S."/>
            <person name="Cros-Aarteil S."/>
            <person name="Calhoun S."/>
            <person name="Haridas S."/>
            <person name="Kuo A."/>
            <person name="Mondo S."/>
            <person name="Pangilinan J."/>
            <person name="Riley R."/>
            <person name="LaButti K."/>
            <person name="Andreopoulos B."/>
            <person name="Lipzen A."/>
            <person name="Chen C."/>
            <person name="Yan M."/>
            <person name="Daum C."/>
            <person name="Ng V."/>
            <person name="Clum A."/>
            <person name="Steindorff A."/>
            <person name="Ohm R.A."/>
            <person name="Martin F."/>
            <person name="Silar P."/>
            <person name="Natvig D.O."/>
            <person name="Lalanne C."/>
            <person name="Gautier V."/>
            <person name="Ament-Velasquez S.L."/>
            <person name="Kruys A."/>
            <person name="Hutchinson M.I."/>
            <person name="Powell A.J."/>
            <person name="Barry K."/>
            <person name="Miller A.N."/>
            <person name="Grigoriev I.V."/>
            <person name="Debuchy R."/>
            <person name="Gladieux P."/>
            <person name="Hiltunen Thoren M."/>
            <person name="Johannesson H."/>
        </authorList>
    </citation>
    <scope>NUCLEOTIDE SEQUENCE</scope>
    <source>
        <strain evidence="3">CBS 955.72</strain>
    </source>
</reference>
<accession>A0AAJ0H9B2</accession>
<evidence type="ECO:0000313" key="4">
    <source>
        <dbReference type="Proteomes" id="UP001275084"/>
    </source>
</evidence>
<proteinExistence type="inferred from homology"/>
<dbReference type="PROSITE" id="PS50404">
    <property type="entry name" value="GST_NTER"/>
    <property type="match status" value="1"/>
</dbReference>
<dbReference type="InterPro" id="IPR004045">
    <property type="entry name" value="Glutathione_S-Trfase_N"/>
</dbReference>
<keyword evidence="4" id="KW-1185">Reference proteome</keyword>
<dbReference type="EMBL" id="JAUIQD010000007">
    <property type="protein sequence ID" value="KAK3344182.1"/>
    <property type="molecule type" value="Genomic_DNA"/>
</dbReference>
<name>A0AAJ0H9B2_9PEZI</name>
<feature type="domain" description="GST N-terminal" evidence="2">
    <location>
        <begin position="17"/>
        <end position="114"/>
    </location>
</feature>
<comment type="similarity">
    <text evidence="1">Belongs to the GST superfamily.</text>
</comment>
<dbReference type="Gene3D" id="3.40.30.10">
    <property type="entry name" value="Glutaredoxin"/>
    <property type="match status" value="1"/>
</dbReference>
<dbReference type="Proteomes" id="UP001275084">
    <property type="component" value="Unassembled WGS sequence"/>
</dbReference>